<gene>
    <name evidence="6" type="ORF">K493DRAFT_407977</name>
</gene>
<dbReference type="SMART" id="SM00256">
    <property type="entry name" value="FBOX"/>
    <property type="match status" value="1"/>
</dbReference>
<dbReference type="PANTHER" id="PTHR14604:SF4">
    <property type="entry name" value="F-BOX DOMAIN-CONTAINING PROTEIN"/>
    <property type="match status" value="1"/>
</dbReference>
<dbReference type="Proteomes" id="UP000193498">
    <property type="component" value="Unassembled WGS sequence"/>
</dbReference>
<dbReference type="Pfam" id="PF12937">
    <property type="entry name" value="F-box-like"/>
    <property type="match status" value="1"/>
</dbReference>
<feature type="region of interest" description="Disordered" evidence="4">
    <location>
        <begin position="187"/>
        <end position="214"/>
    </location>
</feature>
<dbReference type="STRING" id="1314790.A0A1Y1Y919"/>
<dbReference type="PROSITE" id="PS50294">
    <property type="entry name" value="WD_REPEATS_REGION"/>
    <property type="match status" value="6"/>
</dbReference>
<feature type="repeat" description="WD" evidence="3">
    <location>
        <begin position="297"/>
        <end position="336"/>
    </location>
</feature>
<dbReference type="InterPro" id="IPR036322">
    <property type="entry name" value="WD40_repeat_dom_sf"/>
</dbReference>
<feature type="repeat" description="WD" evidence="3">
    <location>
        <begin position="257"/>
        <end position="296"/>
    </location>
</feature>
<dbReference type="InterPro" id="IPR001680">
    <property type="entry name" value="WD40_rpt"/>
</dbReference>
<dbReference type="Gene3D" id="2.130.10.10">
    <property type="entry name" value="YVTN repeat-like/Quinoprotein amine dehydrogenase"/>
    <property type="match status" value="2"/>
</dbReference>
<dbReference type="InterPro" id="IPR020472">
    <property type="entry name" value="WD40_PAC1"/>
</dbReference>
<dbReference type="PROSITE" id="PS00678">
    <property type="entry name" value="WD_REPEATS_1"/>
    <property type="match status" value="4"/>
</dbReference>
<dbReference type="SUPFAM" id="SSF50978">
    <property type="entry name" value="WD40 repeat-like"/>
    <property type="match status" value="1"/>
</dbReference>
<dbReference type="InterPro" id="IPR019775">
    <property type="entry name" value="WD40_repeat_CS"/>
</dbReference>
<dbReference type="OrthoDB" id="19711at2759"/>
<feature type="domain" description="F-box" evidence="5">
    <location>
        <begin position="38"/>
        <end position="84"/>
    </location>
</feature>
<proteinExistence type="predicted"/>
<feature type="repeat" description="WD" evidence="3">
    <location>
        <begin position="457"/>
        <end position="496"/>
    </location>
</feature>
<keyword evidence="1 3" id="KW-0853">WD repeat</keyword>
<dbReference type="Pfam" id="PF00400">
    <property type="entry name" value="WD40"/>
    <property type="match status" value="7"/>
</dbReference>
<organism evidence="6 7">
    <name type="scientific">Basidiobolus meristosporus CBS 931.73</name>
    <dbReference type="NCBI Taxonomy" id="1314790"/>
    <lineage>
        <taxon>Eukaryota</taxon>
        <taxon>Fungi</taxon>
        <taxon>Fungi incertae sedis</taxon>
        <taxon>Zoopagomycota</taxon>
        <taxon>Entomophthoromycotina</taxon>
        <taxon>Basidiobolomycetes</taxon>
        <taxon>Basidiobolales</taxon>
        <taxon>Basidiobolaceae</taxon>
        <taxon>Basidiobolus</taxon>
    </lineage>
</organism>
<feature type="repeat" description="WD" evidence="3">
    <location>
        <begin position="377"/>
        <end position="416"/>
    </location>
</feature>
<feature type="repeat" description="WD" evidence="3">
    <location>
        <begin position="337"/>
        <end position="376"/>
    </location>
</feature>
<dbReference type="EMBL" id="MCFE01000203">
    <property type="protein sequence ID" value="ORX94487.1"/>
    <property type="molecule type" value="Genomic_DNA"/>
</dbReference>
<dbReference type="PANTHER" id="PTHR14604">
    <property type="entry name" value="WD40 REPEAT PF20"/>
    <property type="match status" value="1"/>
</dbReference>
<feature type="compositionally biased region" description="Low complexity" evidence="4">
    <location>
        <begin position="197"/>
        <end position="206"/>
    </location>
</feature>
<comment type="caution">
    <text evidence="6">The sequence shown here is derived from an EMBL/GenBank/DDBJ whole genome shotgun (WGS) entry which is preliminary data.</text>
</comment>
<sequence length="539" mass="61016">MDHWGDEQKAEFAYQLLLSVNPQTVEGVISRLKPLLYKDFITHLPHELALHILSYTNIPTLGRVSSVCKKWHEVIDDSGLWRKMYFDEGWQVKELELNSAVQSEERNETTDPQQELLEELNSGIEEEDTESLVSPSEFEFSSTRVNAITRRIPELSLHDGLTQNASLSTIQNEQRLNFVGSAMDTPFNLNTRRTRRSTTLSGSSRSNQNSAAPVPVRDNPVLIYKDHVKTVNWRYLAQQRARLEYNWSHAGYQLRRLPGHAEGIYCIQFDSKKIISGSRDHTIKVWDIQSGYCISTYQGHTASVLCLQYDEEIIVSGSSDSTIIVWDIKTGEILRVLTGHTEPVLNLSFDKKHIVTCSKDRTIRIWDRASGTLLRTLTGHRIAVNAVQFKDGIIVSASGDRTIMMWDLETGACLKTLVGHTRGIACVQYDGKVIISGSKDKTIKIWDASSGECMKTLIGHTELVRTLQFNDTVILSGSYDRTIKLWDRKSGELLGDLRDGHTCRVFKAQFDSTKVVSCSQDHHVLIWDFAHNVDATYLA</sequence>
<reference evidence="6 7" key="1">
    <citation type="submission" date="2016-07" db="EMBL/GenBank/DDBJ databases">
        <title>Pervasive Adenine N6-methylation of Active Genes in Fungi.</title>
        <authorList>
            <consortium name="DOE Joint Genome Institute"/>
            <person name="Mondo S.J."/>
            <person name="Dannebaum R.O."/>
            <person name="Kuo R.C."/>
            <person name="Labutti K."/>
            <person name="Haridas S."/>
            <person name="Kuo A."/>
            <person name="Salamov A."/>
            <person name="Ahrendt S.R."/>
            <person name="Lipzen A."/>
            <person name="Sullivan W."/>
            <person name="Andreopoulos W.B."/>
            <person name="Clum A."/>
            <person name="Lindquist E."/>
            <person name="Daum C."/>
            <person name="Ramamoorthy G.K."/>
            <person name="Gryganskyi A."/>
            <person name="Culley D."/>
            <person name="Magnuson J.K."/>
            <person name="James T.Y."/>
            <person name="O'Malley M.A."/>
            <person name="Stajich J.E."/>
            <person name="Spatafora J.W."/>
            <person name="Visel A."/>
            <person name="Grigoriev I.V."/>
        </authorList>
    </citation>
    <scope>NUCLEOTIDE SEQUENCE [LARGE SCALE GENOMIC DNA]</scope>
    <source>
        <strain evidence="6 7">CBS 931.73</strain>
    </source>
</reference>
<evidence type="ECO:0000256" key="1">
    <source>
        <dbReference type="ARBA" id="ARBA00022574"/>
    </source>
</evidence>
<dbReference type="InterPro" id="IPR015943">
    <property type="entry name" value="WD40/YVTN_repeat-like_dom_sf"/>
</dbReference>
<keyword evidence="7" id="KW-1185">Reference proteome</keyword>
<dbReference type="InterPro" id="IPR050995">
    <property type="entry name" value="WD-F-box_domain-protein"/>
</dbReference>
<dbReference type="SUPFAM" id="SSF81383">
    <property type="entry name" value="F-box domain"/>
    <property type="match status" value="1"/>
</dbReference>
<evidence type="ECO:0000259" key="5">
    <source>
        <dbReference type="PROSITE" id="PS50181"/>
    </source>
</evidence>
<dbReference type="InParanoid" id="A0A1Y1Y919"/>
<evidence type="ECO:0000313" key="6">
    <source>
        <dbReference type="EMBL" id="ORX94487.1"/>
    </source>
</evidence>
<dbReference type="PROSITE" id="PS50082">
    <property type="entry name" value="WD_REPEATS_2"/>
    <property type="match status" value="6"/>
</dbReference>
<evidence type="ECO:0000313" key="7">
    <source>
        <dbReference type="Proteomes" id="UP000193498"/>
    </source>
</evidence>
<dbReference type="AlphaFoldDB" id="A0A1Y1Y919"/>
<evidence type="ECO:0000256" key="3">
    <source>
        <dbReference type="PROSITE-ProRule" id="PRU00221"/>
    </source>
</evidence>
<name>A0A1Y1Y919_9FUNG</name>
<feature type="repeat" description="WD" evidence="3">
    <location>
        <begin position="417"/>
        <end position="456"/>
    </location>
</feature>
<dbReference type="CDD" id="cd00200">
    <property type="entry name" value="WD40"/>
    <property type="match status" value="1"/>
</dbReference>
<evidence type="ECO:0000256" key="2">
    <source>
        <dbReference type="ARBA" id="ARBA00022737"/>
    </source>
</evidence>
<evidence type="ECO:0000256" key="4">
    <source>
        <dbReference type="SAM" id="MobiDB-lite"/>
    </source>
</evidence>
<accession>A0A1Y1Y919</accession>
<dbReference type="InterPro" id="IPR001810">
    <property type="entry name" value="F-box_dom"/>
</dbReference>
<dbReference type="PROSITE" id="PS50181">
    <property type="entry name" value="FBOX"/>
    <property type="match status" value="1"/>
</dbReference>
<protein>
    <submittedName>
        <fullName evidence="6">WD40 repeat-like protein</fullName>
    </submittedName>
</protein>
<dbReference type="InterPro" id="IPR036047">
    <property type="entry name" value="F-box-like_dom_sf"/>
</dbReference>
<dbReference type="SMART" id="SM00320">
    <property type="entry name" value="WD40"/>
    <property type="match status" value="7"/>
</dbReference>
<keyword evidence="2" id="KW-0677">Repeat</keyword>
<dbReference type="PRINTS" id="PR00320">
    <property type="entry name" value="GPROTEINBRPT"/>
</dbReference>
<dbReference type="Gene3D" id="1.20.1280.50">
    <property type="match status" value="1"/>
</dbReference>